<name>A0A0B1ST51_OESDE</name>
<feature type="compositionally biased region" description="Basic and acidic residues" evidence="1">
    <location>
        <begin position="238"/>
        <end position="248"/>
    </location>
</feature>
<evidence type="ECO:0000313" key="3">
    <source>
        <dbReference type="Proteomes" id="UP000053660"/>
    </source>
</evidence>
<keyword evidence="3" id="KW-1185">Reference proteome</keyword>
<protein>
    <submittedName>
        <fullName evidence="2">Uncharacterized protein</fullName>
    </submittedName>
</protein>
<feature type="compositionally biased region" description="Basic and acidic residues" evidence="1">
    <location>
        <begin position="345"/>
        <end position="358"/>
    </location>
</feature>
<feature type="compositionally biased region" description="Low complexity" evidence="1">
    <location>
        <begin position="310"/>
        <end position="330"/>
    </location>
</feature>
<gene>
    <name evidence="2" type="ORF">OESDEN_13854</name>
</gene>
<dbReference type="EMBL" id="KN560549">
    <property type="protein sequence ID" value="KHJ86400.1"/>
    <property type="molecule type" value="Genomic_DNA"/>
</dbReference>
<feature type="compositionally biased region" description="Polar residues" evidence="1">
    <location>
        <begin position="186"/>
        <end position="210"/>
    </location>
</feature>
<dbReference type="Proteomes" id="UP000053660">
    <property type="component" value="Unassembled WGS sequence"/>
</dbReference>
<evidence type="ECO:0000313" key="2">
    <source>
        <dbReference type="EMBL" id="KHJ86400.1"/>
    </source>
</evidence>
<organism evidence="2 3">
    <name type="scientific">Oesophagostomum dentatum</name>
    <name type="common">Nodular worm</name>
    <dbReference type="NCBI Taxonomy" id="61180"/>
    <lineage>
        <taxon>Eukaryota</taxon>
        <taxon>Metazoa</taxon>
        <taxon>Ecdysozoa</taxon>
        <taxon>Nematoda</taxon>
        <taxon>Chromadorea</taxon>
        <taxon>Rhabditida</taxon>
        <taxon>Rhabditina</taxon>
        <taxon>Rhabditomorpha</taxon>
        <taxon>Strongyloidea</taxon>
        <taxon>Strongylidae</taxon>
        <taxon>Oesophagostomum</taxon>
    </lineage>
</organism>
<dbReference type="AlphaFoldDB" id="A0A0B1ST51"/>
<feature type="compositionally biased region" description="Polar residues" evidence="1">
    <location>
        <begin position="365"/>
        <end position="376"/>
    </location>
</feature>
<feature type="region of interest" description="Disordered" evidence="1">
    <location>
        <begin position="173"/>
        <end position="377"/>
    </location>
</feature>
<feature type="compositionally biased region" description="Basic and acidic residues" evidence="1">
    <location>
        <begin position="110"/>
        <end position="122"/>
    </location>
</feature>
<feature type="compositionally biased region" description="Low complexity" evidence="1">
    <location>
        <begin position="129"/>
        <end position="144"/>
    </location>
</feature>
<feature type="region of interest" description="Disordered" evidence="1">
    <location>
        <begin position="1"/>
        <end position="72"/>
    </location>
</feature>
<reference evidence="2 3" key="1">
    <citation type="submission" date="2014-03" db="EMBL/GenBank/DDBJ databases">
        <title>Draft genome of the hookworm Oesophagostomum dentatum.</title>
        <authorList>
            <person name="Mitreva M."/>
        </authorList>
    </citation>
    <scope>NUCLEOTIDE SEQUENCE [LARGE SCALE GENOMIC DNA]</scope>
    <source>
        <strain evidence="2 3">OD-Hann</strain>
    </source>
</reference>
<proteinExistence type="predicted"/>
<sequence>MRKKDKIVEDPLITSLLPPPEKTTLGPSATKKRGSGEEVKPLLAKANMETNSSQTKPAEGPSEDKSITRKRGSLVQEKLLKLNASVAKSENVATPVKHSQKELPAVPVAEKAEKEKPQEQKKAKVLPITTESKTTTTTMTSTSTKSKKASVEKKVQHISTGKKVEEVERKWTEQDNSVNVKKITSKQDSLDTPSTTTVKQNVTKQDSLRSTAEKERVEEETKDYAKTLRTARSALAKTVDKVTIEESSKLVVNPAESSNKDDSKTGVSLRSRSSSPTTKKQDQEPIKKKVKPADDEPKKHVDTKPPAPQKAVPKDSAAAPKAATKDTAAAPEKIPATITKSTSVKLREGKQDGEEANLKKKRATVASSSAHDTTTEFVPREDFSFDALKDKLIRRVTADQQQPPPKKECISITSVSSVRDRLRQFESKK</sequence>
<accession>A0A0B1ST51</accession>
<evidence type="ECO:0000256" key="1">
    <source>
        <dbReference type="SAM" id="MobiDB-lite"/>
    </source>
</evidence>
<feature type="compositionally biased region" description="Basic and acidic residues" evidence="1">
    <location>
        <begin position="279"/>
        <end position="303"/>
    </location>
</feature>
<feature type="compositionally biased region" description="Polar residues" evidence="1">
    <location>
        <begin position="265"/>
        <end position="278"/>
    </location>
</feature>
<feature type="region of interest" description="Disordered" evidence="1">
    <location>
        <begin position="87"/>
        <end position="161"/>
    </location>
</feature>
<feature type="compositionally biased region" description="Basic and acidic residues" evidence="1">
    <location>
        <begin position="211"/>
        <end position="226"/>
    </location>
</feature>
<dbReference type="OrthoDB" id="10260894at2759"/>